<dbReference type="PANTHER" id="PTHR33223:SF6">
    <property type="entry name" value="CCHC-TYPE DOMAIN-CONTAINING PROTEIN"/>
    <property type="match status" value="1"/>
</dbReference>
<evidence type="ECO:0000313" key="4">
    <source>
        <dbReference type="EMBL" id="KAF2600142.1"/>
    </source>
</evidence>
<feature type="coiled-coil region" evidence="1">
    <location>
        <begin position="165"/>
        <end position="192"/>
    </location>
</feature>
<evidence type="ECO:0000313" key="5">
    <source>
        <dbReference type="Proteomes" id="UP000712281"/>
    </source>
</evidence>
<feature type="compositionally biased region" description="Polar residues" evidence="2">
    <location>
        <begin position="503"/>
        <end position="527"/>
    </location>
</feature>
<dbReference type="InterPro" id="IPR005162">
    <property type="entry name" value="Retrotrans_gag_dom"/>
</dbReference>
<proteinExistence type="predicted"/>
<gene>
    <name evidence="4" type="ORF">F2Q68_00008756</name>
</gene>
<evidence type="ECO:0000256" key="1">
    <source>
        <dbReference type="SAM" id="Coils"/>
    </source>
</evidence>
<feature type="region of interest" description="Disordered" evidence="2">
    <location>
        <begin position="503"/>
        <end position="552"/>
    </location>
</feature>
<feature type="domain" description="Retrotransposon gag" evidence="3">
    <location>
        <begin position="292"/>
        <end position="382"/>
    </location>
</feature>
<reference evidence="4" key="1">
    <citation type="submission" date="2019-12" db="EMBL/GenBank/DDBJ databases">
        <title>Genome sequencing and annotation of Brassica cretica.</title>
        <authorList>
            <person name="Studholme D.J."/>
            <person name="Sarris P.F."/>
        </authorList>
    </citation>
    <scope>NUCLEOTIDE SEQUENCE</scope>
    <source>
        <strain evidence="4">PFS-001/15</strain>
        <tissue evidence="4">Leaf</tissue>
    </source>
</reference>
<name>A0A8S9L1X9_BRACR</name>
<keyword evidence="1" id="KW-0175">Coiled coil</keyword>
<protein>
    <recommendedName>
        <fullName evidence="3">Retrotransposon gag domain-containing protein</fullName>
    </recommendedName>
</protein>
<dbReference type="Pfam" id="PF03732">
    <property type="entry name" value="Retrotrans_gag"/>
    <property type="match status" value="1"/>
</dbReference>
<evidence type="ECO:0000256" key="2">
    <source>
        <dbReference type="SAM" id="MobiDB-lite"/>
    </source>
</evidence>
<feature type="region of interest" description="Disordered" evidence="2">
    <location>
        <begin position="201"/>
        <end position="253"/>
    </location>
</feature>
<sequence length="576" mass="64917">MTKHTSMNGASLSDFCDNSSRSLGIRLTALQGTDPNPSIRELIMEGLGSVHCRAVSRIPSDRDAMLRDAIYIVMSRDYLRGQGSRDVWTSDAALVGGGSETSGLATQNVWGVGAETFAFDAALEGGGTETDCTSDAAAISNLRDLAMVETRNQEKTMLELVEEIRAGQENQTNEFRQRIDSLDERYNKLERLVFEHVSQIQAQGKQPFNNTGGSQMMDPTSAESTRPPDPPNLQRFRQYTPGDRSTPPQNTLSNRLTKLTFPAFDDTEFRDWICRCEQFFDIDNTAPELKVRLAAMHMIGKALQWHMNYLAEQFGIFPSWTDYVIALSGRFNGLFDDPLADLVALKQGTNSVPEYLEKFENARTRLALPEAHALSIFLTNMNPHLSLHVRQFGPTSLSDAARIASLHESSLAATPQRPYRAPFNPSQQQKNYGAPYKQQTPLKLRDLAMVETRNQEKTMLELVEEIRAGQENQTNEFRQRIDSLDERYNKLERLVFEHVSQIQAQGKQPFNDTGGSQMMDPTSTESTRPPDPPNLQRFRQYTPGDRSPPQITLSNRLTKLTFPAFDGTVFRDWICR</sequence>
<evidence type="ECO:0000259" key="3">
    <source>
        <dbReference type="Pfam" id="PF03732"/>
    </source>
</evidence>
<accession>A0A8S9L1X9</accession>
<dbReference type="AlphaFoldDB" id="A0A8S9L1X9"/>
<organism evidence="4 5">
    <name type="scientific">Brassica cretica</name>
    <name type="common">Mustard</name>
    <dbReference type="NCBI Taxonomy" id="69181"/>
    <lineage>
        <taxon>Eukaryota</taxon>
        <taxon>Viridiplantae</taxon>
        <taxon>Streptophyta</taxon>
        <taxon>Embryophyta</taxon>
        <taxon>Tracheophyta</taxon>
        <taxon>Spermatophyta</taxon>
        <taxon>Magnoliopsida</taxon>
        <taxon>eudicotyledons</taxon>
        <taxon>Gunneridae</taxon>
        <taxon>Pentapetalae</taxon>
        <taxon>rosids</taxon>
        <taxon>malvids</taxon>
        <taxon>Brassicales</taxon>
        <taxon>Brassicaceae</taxon>
        <taxon>Brassiceae</taxon>
        <taxon>Brassica</taxon>
    </lineage>
</organism>
<feature type="coiled-coil region" evidence="1">
    <location>
        <begin position="467"/>
        <end position="494"/>
    </location>
</feature>
<comment type="caution">
    <text evidence="4">The sequence shown here is derived from an EMBL/GenBank/DDBJ whole genome shotgun (WGS) entry which is preliminary data.</text>
</comment>
<feature type="compositionally biased region" description="Polar residues" evidence="2">
    <location>
        <begin position="201"/>
        <end position="224"/>
    </location>
</feature>
<dbReference type="EMBL" id="QGKW02000717">
    <property type="protein sequence ID" value="KAF2600142.1"/>
    <property type="molecule type" value="Genomic_DNA"/>
</dbReference>
<dbReference type="Proteomes" id="UP000712281">
    <property type="component" value="Unassembled WGS sequence"/>
</dbReference>
<dbReference type="PANTHER" id="PTHR33223">
    <property type="entry name" value="CCHC-TYPE DOMAIN-CONTAINING PROTEIN"/>
    <property type="match status" value="1"/>
</dbReference>